<reference evidence="4 5" key="1">
    <citation type="journal article" date="2022" name="Allergy">
        <title>Genome assembly and annotation of Periplaneta americana reveal a comprehensive cockroach allergen profile.</title>
        <authorList>
            <person name="Wang L."/>
            <person name="Xiong Q."/>
            <person name="Saelim N."/>
            <person name="Wang L."/>
            <person name="Nong W."/>
            <person name="Wan A.T."/>
            <person name="Shi M."/>
            <person name="Liu X."/>
            <person name="Cao Q."/>
            <person name="Hui J.H.L."/>
            <person name="Sookrung N."/>
            <person name="Leung T.F."/>
            <person name="Tungtrongchitr A."/>
            <person name="Tsui S.K.W."/>
        </authorList>
    </citation>
    <scope>NUCLEOTIDE SEQUENCE [LARGE SCALE GENOMIC DNA]</scope>
    <source>
        <strain evidence="4">PWHHKU_190912</strain>
    </source>
</reference>
<accession>A0ABQ8T0Q4</accession>
<name>A0ABQ8T0Q4_PERAM</name>
<dbReference type="InterPro" id="IPR051043">
    <property type="entry name" value="Sulfatase_Mod_Factor_Kinase"/>
</dbReference>
<dbReference type="Pfam" id="PF03781">
    <property type="entry name" value="FGE-sulfatase"/>
    <property type="match status" value="1"/>
</dbReference>
<organism evidence="4 5">
    <name type="scientific">Periplaneta americana</name>
    <name type="common">American cockroach</name>
    <name type="synonym">Blatta americana</name>
    <dbReference type="NCBI Taxonomy" id="6978"/>
    <lineage>
        <taxon>Eukaryota</taxon>
        <taxon>Metazoa</taxon>
        <taxon>Ecdysozoa</taxon>
        <taxon>Arthropoda</taxon>
        <taxon>Hexapoda</taxon>
        <taxon>Insecta</taxon>
        <taxon>Pterygota</taxon>
        <taxon>Neoptera</taxon>
        <taxon>Polyneoptera</taxon>
        <taxon>Dictyoptera</taxon>
        <taxon>Blattodea</taxon>
        <taxon>Blattoidea</taxon>
        <taxon>Blattidae</taxon>
        <taxon>Blattinae</taxon>
        <taxon>Periplaneta</taxon>
    </lineage>
</organism>
<dbReference type="SUPFAM" id="SSF56436">
    <property type="entry name" value="C-type lectin-like"/>
    <property type="match status" value="1"/>
</dbReference>
<comment type="similarity">
    <text evidence="1">Belongs to the sulfatase-modifying factor family.</text>
</comment>
<sequence>MMSVVIVLFAVLNTYRTEELSDNIFKDDKLKNSDGSCGCSSIKRNTEENFESTKIFDTSSKNIVAEKYSSAANIQSVYPRTNKMVFIKGGKFNMGTDEPVFIADGEGPSREVTLSDYHLDSYEVSNAEFELFVNATGYTTEAESFGDSFVFESLLSEQTKSGITQAVAAAPWWLPVKGCNWKHPEGPDSNITERMDHPVVHISWNDAVAYCKWAGKRLPTEAEWEYACRGGLKDRLFPWGNKLNPMDKHWYVLKLNIIATFFISQKYSIHTCINKKEFIFRANIWQGEFPETNTGEDGYIGTAPVTEFPTNAFSLHNMVGNVWEWTADWWNIKHTRTPTVNPTGPQSGKDRVKKGGSYLCHKSYCYRYRCAARSQNTPDSSAGNLGFRCAATLLPEYLKEHTYDKN</sequence>
<feature type="chain" id="PRO_5047089562" description="Sulfatase-modifying factor enzyme-like domain-containing protein" evidence="2">
    <location>
        <begin position="18"/>
        <end position="406"/>
    </location>
</feature>
<dbReference type="PANTHER" id="PTHR23150">
    <property type="entry name" value="SULFATASE MODIFYING FACTOR 1, 2"/>
    <property type="match status" value="1"/>
</dbReference>
<evidence type="ECO:0000256" key="2">
    <source>
        <dbReference type="SAM" id="SignalP"/>
    </source>
</evidence>
<dbReference type="Gene3D" id="3.90.1580.10">
    <property type="entry name" value="paralog of FGE (formylglycine-generating enzyme)"/>
    <property type="match status" value="1"/>
</dbReference>
<evidence type="ECO:0000259" key="3">
    <source>
        <dbReference type="Pfam" id="PF03781"/>
    </source>
</evidence>
<dbReference type="Proteomes" id="UP001148838">
    <property type="component" value="Unassembled WGS sequence"/>
</dbReference>
<keyword evidence="2" id="KW-0732">Signal</keyword>
<dbReference type="InterPro" id="IPR016187">
    <property type="entry name" value="CTDL_fold"/>
</dbReference>
<protein>
    <recommendedName>
        <fullName evidence="3">Sulfatase-modifying factor enzyme-like domain-containing protein</fullName>
    </recommendedName>
</protein>
<comment type="caution">
    <text evidence="4">The sequence shown here is derived from an EMBL/GenBank/DDBJ whole genome shotgun (WGS) entry which is preliminary data.</text>
</comment>
<evidence type="ECO:0000256" key="1">
    <source>
        <dbReference type="ARBA" id="ARBA00005310"/>
    </source>
</evidence>
<feature type="signal peptide" evidence="2">
    <location>
        <begin position="1"/>
        <end position="17"/>
    </location>
</feature>
<keyword evidence="5" id="KW-1185">Reference proteome</keyword>
<dbReference type="EMBL" id="JAJSOF020000017">
    <property type="protein sequence ID" value="KAJ4439639.1"/>
    <property type="molecule type" value="Genomic_DNA"/>
</dbReference>
<proteinExistence type="inferred from homology"/>
<dbReference type="InterPro" id="IPR005532">
    <property type="entry name" value="SUMF_dom"/>
</dbReference>
<evidence type="ECO:0000313" key="4">
    <source>
        <dbReference type="EMBL" id="KAJ4439639.1"/>
    </source>
</evidence>
<evidence type="ECO:0000313" key="5">
    <source>
        <dbReference type="Proteomes" id="UP001148838"/>
    </source>
</evidence>
<dbReference type="PANTHER" id="PTHR23150:SF19">
    <property type="entry name" value="FORMYLGLYCINE-GENERATING ENZYME"/>
    <property type="match status" value="1"/>
</dbReference>
<gene>
    <name evidence="4" type="ORF">ANN_07767</name>
</gene>
<feature type="domain" description="Sulfatase-modifying factor enzyme-like" evidence="3">
    <location>
        <begin position="81"/>
        <end position="390"/>
    </location>
</feature>
<dbReference type="InterPro" id="IPR042095">
    <property type="entry name" value="SUMF_sf"/>
</dbReference>